<dbReference type="Proteomes" id="UP000663908">
    <property type="component" value="Chromosome"/>
</dbReference>
<protein>
    <submittedName>
        <fullName evidence="2">Uncharacterized protein</fullName>
    </submittedName>
</protein>
<proteinExistence type="predicted"/>
<reference evidence="2 3" key="1">
    <citation type="submission" date="2021-03" db="EMBL/GenBank/DDBJ databases">
        <title>Complete genome sequence of Streptomyces cyanogenus S136, producer of anticancer angucycline landomycin A.</title>
        <authorList>
            <person name="Hrab P."/>
            <person name="Ruckert C."/>
            <person name="Busche T."/>
            <person name="Ostash I."/>
            <person name="Kalinowski J."/>
            <person name="Fedorenko V."/>
            <person name="Yushchuk O."/>
            <person name="Ostash B."/>
        </authorList>
    </citation>
    <scope>NUCLEOTIDE SEQUENCE [LARGE SCALE GENOMIC DNA]</scope>
    <source>
        <strain evidence="2 3">S136</strain>
    </source>
</reference>
<gene>
    <name evidence="2" type="ORF">S1361_06370</name>
</gene>
<dbReference type="EMBL" id="CP071839">
    <property type="protein sequence ID" value="QTD96969.1"/>
    <property type="molecule type" value="Genomic_DNA"/>
</dbReference>
<sequence>MNQTITMRHPTLPADQEIVVPKDAMPHYTAAGWQLVPQEELDERAARAKAAAEESADKQTTDEPEQPQPADEPTDRPARSRTKAAPKKDEES</sequence>
<evidence type="ECO:0000256" key="1">
    <source>
        <dbReference type="SAM" id="MobiDB-lite"/>
    </source>
</evidence>
<evidence type="ECO:0000313" key="2">
    <source>
        <dbReference type="EMBL" id="QTD96969.1"/>
    </source>
</evidence>
<feature type="region of interest" description="Disordered" evidence="1">
    <location>
        <begin position="39"/>
        <end position="92"/>
    </location>
</feature>
<name>A0ABX7TJX9_STRCY</name>
<organism evidence="2 3">
    <name type="scientific">Streptomyces cyanogenus</name>
    <dbReference type="NCBI Taxonomy" id="80860"/>
    <lineage>
        <taxon>Bacteria</taxon>
        <taxon>Bacillati</taxon>
        <taxon>Actinomycetota</taxon>
        <taxon>Actinomycetes</taxon>
        <taxon>Kitasatosporales</taxon>
        <taxon>Streptomycetaceae</taxon>
        <taxon>Streptomyces</taxon>
    </lineage>
</organism>
<evidence type="ECO:0000313" key="3">
    <source>
        <dbReference type="Proteomes" id="UP000663908"/>
    </source>
</evidence>
<keyword evidence="3" id="KW-1185">Reference proteome</keyword>
<accession>A0ABX7TJX9</accession>
<feature type="compositionally biased region" description="Basic and acidic residues" evidence="1">
    <location>
        <begin position="43"/>
        <end position="61"/>
    </location>
</feature>
<dbReference type="RefSeq" id="WP_208030861.1">
    <property type="nucleotide sequence ID" value="NZ_CP071839.1"/>
</dbReference>